<keyword evidence="5" id="KW-0833">Ubl conjugation pathway</keyword>
<dbReference type="EMBL" id="CCYA01000276">
    <property type="protein sequence ID" value="CEH18879.1"/>
    <property type="molecule type" value="Genomic_DNA"/>
</dbReference>
<dbReference type="GO" id="GO:0005634">
    <property type="term" value="C:nucleus"/>
    <property type="evidence" value="ECO:0007669"/>
    <property type="project" value="UniProtKB-SubCell"/>
</dbReference>
<dbReference type="PANTHER" id="PTHR21646:SF33">
    <property type="entry name" value="UBIQUITIN CARBOXYL-TERMINAL HYDROLASE 22"/>
    <property type="match status" value="1"/>
</dbReference>
<keyword evidence="12" id="KW-1185">Reference proteome</keyword>
<feature type="compositionally biased region" description="Basic residues" evidence="9">
    <location>
        <begin position="126"/>
        <end position="136"/>
    </location>
</feature>
<reference evidence="11 12" key="1">
    <citation type="submission" date="2014-09" db="EMBL/GenBank/DDBJ databases">
        <authorList>
            <person name="Magalhaes I.L.F."/>
            <person name="Oliveira U."/>
            <person name="Santos F.R."/>
            <person name="Vidigal T.H.D.A."/>
            <person name="Brescovit A.D."/>
            <person name="Santos A.J."/>
        </authorList>
    </citation>
    <scope>NUCLEOTIDE SEQUENCE [LARGE SCALE GENOMIC DNA]</scope>
</reference>
<feature type="domain" description="Peptidase C19 ubiquitin carboxyl-terminal hydrolase" evidence="10">
    <location>
        <begin position="32"/>
        <end position="249"/>
    </location>
</feature>
<dbReference type="OrthoDB" id="420187at2759"/>
<evidence type="ECO:0000256" key="8">
    <source>
        <dbReference type="ARBA" id="ARBA00023242"/>
    </source>
</evidence>
<evidence type="ECO:0000256" key="4">
    <source>
        <dbReference type="ARBA" id="ARBA00022670"/>
    </source>
</evidence>
<name>A0A0P1BRS5_9BASI</name>
<keyword evidence="8" id="KW-0539">Nucleus</keyword>
<dbReference type="Gene3D" id="3.90.70.10">
    <property type="entry name" value="Cysteine proteinases"/>
    <property type="match status" value="1"/>
</dbReference>
<keyword evidence="4 11" id="KW-0645">Protease</keyword>
<evidence type="ECO:0000256" key="5">
    <source>
        <dbReference type="ARBA" id="ARBA00022786"/>
    </source>
</evidence>
<dbReference type="PANTHER" id="PTHR21646">
    <property type="entry name" value="UBIQUITIN CARBOXYL-TERMINAL HYDROLASE"/>
    <property type="match status" value="1"/>
</dbReference>
<dbReference type="InterPro" id="IPR050185">
    <property type="entry name" value="Ub_carboxyl-term_hydrolase"/>
</dbReference>
<dbReference type="STRING" id="401625.A0A0P1BRS5"/>
<dbReference type="SUPFAM" id="SSF54001">
    <property type="entry name" value="Cysteine proteinases"/>
    <property type="match status" value="1"/>
</dbReference>
<feature type="region of interest" description="Disordered" evidence="9">
    <location>
        <begin position="226"/>
        <end position="282"/>
    </location>
</feature>
<feature type="compositionally biased region" description="Basic and acidic residues" evidence="9">
    <location>
        <begin position="229"/>
        <end position="241"/>
    </location>
</feature>
<dbReference type="InterPro" id="IPR001394">
    <property type="entry name" value="Peptidase_C19_UCH"/>
</dbReference>
<dbReference type="GO" id="GO:0016579">
    <property type="term" value="P:protein deubiquitination"/>
    <property type="evidence" value="ECO:0007669"/>
    <property type="project" value="InterPro"/>
</dbReference>
<comment type="catalytic activity">
    <reaction evidence="1">
        <text>Thiol-dependent hydrolysis of ester, thioester, amide, peptide and isopeptide bonds formed by the C-terminal Gly of ubiquitin (a 76-residue protein attached to proteins as an intracellular targeting signal).</text>
        <dbReference type="EC" id="3.4.19.12"/>
    </reaction>
</comment>
<evidence type="ECO:0000256" key="9">
    <source>
        <dbReference type="SAM" id="MobiDB-lite"/>
    </source>
</evidence>
<feature type="compositionally biased region" description="Basic and acidic residues" evidence="9">
    <location>
        <begin position="116"/>
        <end position="125"/>
    </location>
</feature>
<feature type="region of interest" description="Disordered" evidence="9">
    <location>
        <begin position="51"/>
        <end position="75"/>
    </location>
</feature>
<accession>A0A0P1BRS5</accession>
<dbReference type="Proteomes" id="UP000054845">
    <property type="component" value="Unassembled WGS sequence"/>
</dbReference>
<feature type="compositionally biased region" description="Polar residues" evidence="9">
    <location>
        <begin position="356"/>
        <end position="369"/>
    </location>
</feature>
<dbReference type="EC" id="3.4.19.12" evidence="3"/>
<dbReference type="GO" id="GO:0006508">
    <property type="term" value="P:proteolysis"/>
    <property type="evidence" value="ECO:0007669"/>
    <property type="project" value="UniProtKB-KW"/>
</dbReference>
<dbReference type="InterPro" id="IPR038765">
    <property type="entry name" value="Papain-like_cys_pep_sf"/>
</dbReference>
<evidence type="ECO:0000256" key="2">
    <source>
        <dbReference type="ARBA" id="ARBA00004123"/>
    </source>
</evidence>
<evidence type="ECO:0000256" key="6">
    <source>
        <dbReference type="ARBA" id="ARBA00022801"/>
    </source>
</evidence>
<sequence length="423" mass="45241">MSAPDSSTPPAQSLDGVEAIENGTLIITKADEKDVPLNTAFRKVLEQTWSETEGGRVAVGSSPHKRGKGSASVNPKPLLTLMTRKYDQYGEYGQQDGHELLRHLLDAMRMEESDLIKKLQPSDKKAGRRRGLPRSKVHADLASETSEEVSTPRADAVGDRTLASGRESPAEQLDLPMSPFIDHLFGGKLLSAVVCEGCKHVSHNYEDFLDLSLAVRPELEAKGRKRDRIAKMADKNKKSEGNFEATASTSATTGTSTDGSSQQSHGRDHDSTIEGRATPVPDHAAMKLAPDFVAYTDAERAFARPVEGHIGANLLRAVSGRRPKTPVSSSRSASPSGVEARSRGELEADARGVSKKGQQTKQSQYTSRLFSELPKADAPSNAGSFWGRWAGASSHSPQPIGSVADATVAAATSAAHSRISPSL</sequence>
<dbReference type="GO" id="GO:0004843">
    <property type="term" value="F:cysteine-type deubiquitinase activity"/>
    <property type="evidence" value="ECO:0007669"/>
    <property type="project" value="UniProtKB-EC"/>
</dbReference>
<feature type="compositionally biased region" description="Low complexity" evidence="9">
    <location>
        <begin position="245"/>
        <end position="264"/>
    </location>
</feature>
<evidence type="ECO:0000256" key="1">
    <source>
        <dbReference type="ARBA" id="ARBA00000707"/>
    </source>
</evidence>
<feature type="region of interest" description="Disordered" evidence="9">
    <location>
        <begin position="320"/>
        <end position="401"/>
    </location>
</feature>
<evidence type="ECO:0000313" key="12">
    <source>
        <dbReference type="Proteomes" id="UP000054845"/>
    </source>
</evidence>
<dbReference type="AlphaFoldDB" id="A0A0P1BRS5"/>
<evidence type="ECO:0000259" key="10">
    <source>
        <dbReference type="Pfam" id="PF00443"/>
    </source>
</evidence>
<dbReference type="Pfam" id="PF00443">
    <property type="entry name" value="UCH"/>
    <property type="match status" value="1"/>
</dbReference>
<organism evidence="11 12">
    <name type="scientific">Ceraceosorus bombacis</name>
    <dbReference type="NCBI Taxonomy" id="401625"/>
    <lineage>
        <taxon>Eukaryota</taxon>
        <taxon>Fungi</taxon>
        <taxon>Dikarya</taxon>
        <taxon>Basidiomycota</taxon>
        <taxon>Ustilaginomycotina</taxon>
        <taxon>Exobasidiomycetes</taxon>
        <taxon>Ceraceosorales</taxon>
        <taxon>Ceraceosoraceae</taxon>
        <taxon>Ceraceosorus</taxon>
    </lineage>
</organism>
<proteinExistence type="predicted"/>
<evidence type="ECO:0000256" key="3">
    <source>
        <dbReference type="ARBA" id="ARBA00012759"/>
    </source>
</evidence>
<comment type="subcellular location">
    <subcellularLocation>
        <location evidence="2">Nucleus</location>
    </subcellularLocation>
</comment>
<feature type="region of interest" description="Disordered" evidence="9">
    <location>
        <begin position="116"/>
        <end position="173"/>
    </location>
</feature>
<keyword evidence="6" id="KW-0378">Hydrolase</keyword>
<evidence type="ECO:0000256" key="7">
    <source>
        <dbReference type="ARBA" id="ARBA00022807"/>
    </source>
</evidence>
<protein>
    <recommendedName>
        <fullName evidence="3">ubiquitinyl hydrolase 1</fullName>
        <ecNumber evidence="3">3.4.19.12</ecNumber>
    </recommendedName>
</protein>
<evidence type="ECO:0000313" key="11">
    <source>
        <dbReference type="EMBL" id="CEH18879.1"/>
    </source>
</evidence>
<feature type="compositionally biased region" description="Basic and acidic residues" evidence="9">
    <location>
        <begin position="340"/>
        <end position="352"/>
    </location>
</feature>
<keyword evidence="7" id="KW-0788">Thiol protease</keyword>